<evidence type="ECO:0000256" key="9">
    <source>
        <dbReference type="SAM" id="Phobius"/>
    </source>
</evidence>
<evidence type="ECO:0000313" key="11">
    <source>
        <dbReference type="Proteomes" id="UP001652625"/>
    </source>
</evidence>
<evidence type="ECO:0000256" key="7">
    <source>
        <dbReference type="ARBA" id="ARBA00023224"/>
    </source>
</evidence>
<dbReference type="PRINTS" id="PR00237">
    <property type="entry name" value="GPCRRHODOPSN"/>
</dbReference>
<dbReference type="PROSITE" id="PS50262">
    <property type="entry name" value="G_PROTEIN_RECEP_F1_2"/>
    <property type="match status" value="1"/>
</dbReference>
<feature type="transmembrane region" description="Helical" evidence="9">
    <location>
        <begin position="112"/>
        <end position="130"/>
    </location>
</feature>
<dbReference type="GeneID" id="136075246"/>
<feature type="transmembrane region" description="Helical" evidence="9">
    <location>
        <begin position="318"/>
        <end position="338"/>
    </location>
</feature>
<evidence type="ECO:0000256" key="5">
    <source>
        <dbReference type="ARBA" id="ARBA00023136"/>
    </source>
</evidence>
<name>A0ABM4B4V6_HYDVU</name>
<comment type="subcellular location">
    <subcellularLocation>
        <location evidence="1">Membrane</location>
        <topology evidence="1">Multi-pass membrane protein</topology>
    </subcellularLocation>
</comment>
<keyword evidence="4 8" id="KW-0297">G-protein coupled receptor</keyword>
<evidence type="ECO:0000256" key="4">
    <source>
        <dbReference type="ARBA" id="ARBA00023040"/>
    </source>
</evidence>
<keyword evidence="6 8" id="KW-0675">Receptor</keyword>
<accession>A0ABM4B4V6</accession>
<feature type="transmembrane region" description="Helical" evidence="9">
    <location>
        <begin position="245"/>
        <end position="268"/>
    </location>
</feature>
<feature type="domain" description="G-protein coupled receptors family 1 profile" evidence="10">
    <location>
        <begin position="47"/>
        <end position="307"/>
    </location>
</feature>
<keyword evidence="11" id="KW-1185">Reference proteome</keyword>
<dbReference type="InterPro" id="IPR000276">
    <property type="entry name" value="GPCR_Rhodpsn"/>
</dbReference>
<dbReference type="PANTHER" id="PTHR45695">
    <property type="entry name" value="LEUCOKININ RECEPTOR-RELATED"/>
    <property type="match status" value="1"/>
</dbReference>
<reference evidence="11" key="1">
    <citation type="submission" date="2025-05" db="UniProtKB">
        <authorList>
            <consortium name="RefSeq"/>
        </authorList>
    </citation>
    <scope>NUCLEOTIDE SEQUENCE [LARGE SCALE GENOMIC DNA]</scope>
</reference>
<evidence type="ECO:0000256" key="3">
    <source>
        <dbReference type="ARBA" id="ARBA00022989"/>
    </source>
</evidence>
<dbReference type="PROSITE" id="PS00237">
    <property type="entry name" value="G_PROTEIN_RECEP_F1_1"/>
    <property type="match status" value="1"/>
</dbReference>
<sequence>MLNVSLVSNLTIATTSTPIWFPVRDITLSEWCIVVSFALILSAGVFGNVFVIYVFGYKRKSNRRSTTELLIFYLGIIDFLSSLLNPPLYIYWTLTNYRRWDFGYLGCQIIPSLGPIMTSASCGVLLIIAVDRYIAIVAPFSGELTPKTVTIAFFFDIVVSICFYLHYILALRIHPKYKYCFVPDVADYKYGIPNCAFVILRLCLFATVFSFTNVKILKTLKKCEVTSTSKQIQAACIKQSKSITILLLTMGMVFTLLVFPRELFYLVYNLSWMVSKNGVKFNSTLNQINSWLKVAHTANSCANMFIYSNMQTIYRKQIIRVFTFFGNCKLIVTLTSFTRDKTSLRKTRRFTFSKHSTTLPKL</sequence>
<dbReference type="SUPFAM" id="SSF81321">
    <property type="entry name" value="Family A G protein-coupled receptor-like"/>
    <property type="match status" value="1"/>
</dbReference>
<reference evidence="12" key="2">
    <citation type="submission" date="2025-08" db="UniProtKB">
        <authorList>
            <consortium name="RefSeq"/>
        </authorList>
    </citation>
    <scope>IDENTIFICATION</scope>
</reference>
<keyword evidence="5 9" id="KW-0472">Membrane</keyword>
<dbReference type="CDD" id="cd00637">
    <property type="entry name" value="7tm_classA_rhodopsin-like"/>
    <property type="match status" value="1"/>
</dbReference>
<dbReference type="Pfam" id="PF00001">
    <property type="entry name" value="7tm_1"/>
    <property type="match status" value="1"/>
</dbReference>
<evidence type="ECO:0000256" key="6">
    <source>
        <dbReference type="ARBA" id="ARBA00023170"/>
    </source>
</evidence>
<feature type="transmembrane region" description="Helical" evidence="9">
    <location>
        <begin position="190"/>
        <end position="212"/>
    </location>
</feature>
<evidence type="ECO:0000256" key="2">
    <source>
        <dbReference type="ARBA" id="ARBA00022692"/>
    </source>
</evidence>
<keyword evidence="7 8" id="KW-0807">Transducer</keyword>
<comment type="similarity">
    <text evidence="8">Belongs to the G-protein coupled receptor 1 family.</text>
</comment>
<keyword evidence="2 8" id="KW-0812">Transmembrane</keyword>
<proteinExistence type="inferred from homology"/>
<evidence type="ECO:0000313" key="12">
    <source>
        <dbReference type="RefSeq" id="XP_065643861.1"/>
    </source>
</evidence>
<feature type="transmembrane region" description="Helical" evidence="9">
    <location>
        <begin position="33"/>
        <end position="57"/>
    </location>
</feature>
<dbReference type="Gene3D" id="1.20.1070.10">
    <property type="entry name" value="Rhodopsin 7-helix transmembrane proteins"/>
    <property type="match status" value="1"/>
</dbReference>
<dbReference type="InterPro" id="IPR017452">
    <property type="entry name" value="GPCR_Rhodpsn_7TM"/>
</dbReference>
<feature type="transmembrane region" description="Helical" evidence="9">
    <location>
        <begin position="69"/>
        <end position="92"/>
    </location>
</feature>
<evidence type="ECO:0000256" key="1">
    <source>
        <dbReference type="ARBA" id="ARBA00004141"/>
    </source>
</evidence>
<feature type="transmembrane region" description="Helical" evidence="9">
    <location>
        <begin position="151"/>
        <end position="170"/>
    </location>
</feature>
<dbReference type="Proteomes" id="UP001652625">
    <property type="component" value="Chromosome 01"/>
</dbReference>
<organism evidence="11 12">
    <name type="scientific">Hydra vulgaris</name>
    <name type="common">Hydra</name>
    <name type="synonym">Hydra attenuata</name>
    <dbReference type="NCBI Taxonomy" id="6087"/>
    <lineage>
        <taxon>Eukaryota</taxon>
        <taxon>Metazoa</taxon>
        <taxon>Cnidaria</taxon>
        <taxon>Hydrozoa</taxon>
        <taxon>Hydroidolina</taxon>
        <taxon>Anthoathecata</taxon>
        <taxon>Aplanulata</taxon>
        <taxon>Hydridae</taxon>
        <taxon>Hydra</taxon>
    </lineage>
</organism>
<evidence type="ECO:0000259" key="10">
    <source>
        <dbReference type="PROSITE" id="PS50262"/>
    </source>
</evidence>
<gene>
    <name evidence="12" type="primary">LOC136075246</name>
</gene>
<protein>
    <submittedName>
        <fullName evidence="12">C5a anaphylatoxin chemotactic receptor 1-like</fullName>
    </submittedName>
</protein>
<keyword evidence="3 9" id="KW-1133">Transmembrane helix</keyword>
<dbReference type="RefSeq" id="XP_065643861.1">
    <property type="nucleotide sequence ID" value="XM_065787789.1"/>
</dbReference>
<evidence type="ECO:0000256" key="8">
    <source>
        <dbReference type="RuleBase" id="RU000688"/>
    </source>
</evidence>
<dbReference type="PANTHER" id="PTHR45695:SF9">
    <property type="entry name" value="LEUCOKININ RECEPTOR"/>
    <property type="match status" value="1"/>
</dbReference>